<protein>
    <recommendedName>
        <fullName evidence="5">Lipoprotein</fullName>
    </recommendedName>
</protein>
<keyword evidence="2" id="KW-0732">Signal</keyword>
<evidence type="ECO:0000256" key="1">
    <source>
        <dbReference type="SAM" id="MobiDB-lite"/>
    </source>
</evidence>
<feature type="signal peptide" evidence="2">
    <location>
        <begin position="1"/>
        <end position="16"/>
    </location>
</feature>
<dbReference type="Proteomes" id="UP000179467">
    <property type="component" value="Unassembled WGS sequence"/>
</dbReference>
<dbReference type="AlphaFoldDB" id="A0A1S1HCI5"/>
<name>A0A1S1HCI5_9SPHN</name>
<dbReference type="PROSITE" id="PS51257">
    <property type="entry name" value="PROKAR_LIPOPROTEIN"/>
    <property type="match status" value="1"/>
</dbReference>
<sequence>MTRFSASLLIASSLLAGCATIRTTPYREQTVEAGDALPGLTYRLPMARYELTIVRTLAECPGGMIEGKPTSLKFSTDVAAEKSYVPGEAYMLDPRLTGFLKTSSLEMNYYPNGTLKSIGVAAEDRTGQVVENAAKIAAAGVMLAAGVPPVAVVAGAGAAAIPPTSGDANVLSNKSSNFKLQPIGPTQVICTDEAKQNLKTLTDADKAIKEETKALIGANKAMEELTEELRLKLKTPRQAKGRWQAILLEQRRANAAIEGAKDSKAKALEALSVKEIARWPEHYGEAGRQQDLPLGNSAREKLEKLVTMGTAQRVVPVGGVDMSALSSEIRALAGMKAVSPFGNSTTKAQSTDLAAELASAATQSTPTVPAECLGSSTLKACLEHHLELHLAVRTEWPLAKDCAAGAPNDAECLHKRLTDEAVDDLDKAYRIRHARDTAYDEGVFIREPAQGKLLVCRKALATDVGCALEDDLAEVEAANFPQLGQLRFLKFKVPMFQAKDLGVFLSADGRLERYYLKSTKAALEAATASAANAATTMADAMEKRETERRSDLEYAQSEKSKALTAQIAELENAEKLRKLQQPPSSDPLKPLREAAAENEAHIAQLQSQLAREQLEAALNSGDDAAARALLAILKGQ</sequence>
<proteinExistence type="predicted"/>
<organism evidence="3 4">
    <name type="scientific">Edaphosphingomonas haloaromaticamans</name>
    <dbReference type="NCBI Taxonomy" id="653954"/>
    <lineage>
        <taxon>Bacteria</taxon>
        <taxon>Pseudomonadati</taxon>
        <taxon>Pseudomonadota</taxon>
        <taxon>Alphaproteobacteria</taxon>
        <taxon>Sphingomonadales</taxon>
        <taxon>Rhizorhabdaceae</taxon>
        <taxon>Edaphosphingomonas</taxon>
    </lineage>
</organism>
<evidence type="ECO:0000313" key="4">
    <source>
        <dbReference type="Proteomes" id="UP000179467"/>
    </source>
</evidence>
<dbReference type="EMBL" id="MIPT01000001">
    <property type="protein sequence ID" value="OHT19798.1"/>
    <property type="molecule type" value="Genomic_DNA"/>
</dbReference>
<comment type="caution">
    <text evidence="3">The sequence shown here is derived from an EMBL/GenBank/DDBJ whole genome shotgun (WGS) entry which is preliminary data.</text>
</comment>
<evidence type="ECO:0008006" key="5">
    <source>
        <dbReference type="Google" id="ProtNLM"/>
    </source>
</evidence>
<dbReference type="OrthoDB" id="7592205at2"/>
<evidence type="ECO:0000256" key="2">
    <source>
        <dbReference type="SAM" id="SignalP"/>
    </source>
</evidence>
<evidence type="ECO:0000313" key="3">
    <source>
        <dbReference type="EMBL" id="OHT19798.1"/>
    </source>
</evidence>
<feature type="region of interest" description="Disordered" evidence="1">
    <location>
        <begin position="576"/>
        <end position="597"/>
    </location>
</feature>
<reference evidence="3 4" key="1">
    <citation type="submission" date="2016-09" db="EMBL/GenBank/DDBJ databases">
        <title>Metabolic pathway, cell adaptation mechanisms and a novel monoxygenase revealed through proteogenomic-transcription analysis of a Sphingomonas haloaromaticamans strain degrading the fungicide ortho-phenylphenol.</title>
        <authorList>
            <person name="Perruchon C."/>
            <person name="Papadopoulou E.S."/>
            <person name="Rousidou C."/>
            <person name="Vasileiadis S."/>
            <person name="Tanou G."/>
            <person name="Amoutzias G."/>
            <person name="Molassiotis A."/>
            <person name="Karpouzas D.G."/>
        </authorList>
    </citation>
    <scope>NUCLEOTIDE SEQUENCE [LARGE SCALE GENOMIC DNA]</scope>
    <source>
        <strain evidence="3 4">P3</strain>
    </source>
</reference>
<accession>A0A1S1HCI5</accession>
<feature type="chain" id="PRO_5012187598" description="Lipoprotein" evidence="2">
    <location>
        <begin position="17"/>
        <end position="636"/>
    </location>
</feature>
<dbReference type="RefSeq" id="WP_139181681.1">
    <property type="nucleotide sequence ID" value="NZ_MIPT01000001.1"/>
</dbReference>
<gene>
    <name evidence="3" type="ORF">BHE75_01787</name>
</gene>
<keyword evidence="4" id="KW-1185">Reference proteome</keyword>